<feature type="region of interest" description="Disordered" evidence="1">
    <location>
        <begin position="70"/>
        <end position="122"/>
    </location>
</feature>
<evidence type="ECO:0000256" key="1">
    <source>
        <dbReference type="SAM" id="MobiDB-lite"/>
    </source>
</evidence>
<dbReference type="AlphaFoldDB" id="A0A813LPU5"/>
<accession>A0A813LPU5</accession>
<name>A0A813LPU5_POLGL</name>
<dbReference type="EMBL" id="CAJNNW010036854">
    <property type="protein sequence ID" value="CAE8737951.1"/>
    <property type="molecule type" value="Genomic_DNA"/>
</dbReference>
<proteinExistence type="predicted"/>
<evidence type="ECO:0000313" key="2">
    <source>
        <dbReference type="EMBL" id="CAE8737951.1"/>
    </source>
</evidence>
<protein>
    <submittedName>
        <fullName evidence="2">Uncharacterized protein</fullName>
    </submittedName>
</protein>
<feature type="non-terminal residue" evidence="2">
    <location>
        <position position="1"/>
    </location>
</feature>
<dbReference type="Proteomes" id="UP000626109">
    <property type="component" value="Unassembled WGS sequence"/>
</dbReference>
<comment type="caution">
    <text evidence="2">The sequence shown here is derived from an EMBL/GenBank/DDBJ whole genome shotgun (WGS) entry which is preliminary data.</text>
</comment>
<evidence type="ECO:0000313" key="3">
    <source>
        <dbReference type="Proteomes" id="UP000626109"/>
    </source>
</evidence>
<gene>
    <name evidence="2" type="ORF">PGLA2088_LOCUS48982</name>
</gene>
<sequence length="122" mass="12586">MNANGAKIKRPVQATVQPQAVLLTKQDLEQLNCHSFCPPREITSSSLLPGATPVRLPSAVGATSLPGGWQPGLIPSGRGGLPGVLGSPAAAAWPPQPRRRTRSASARPQVAVPQEGGPLGFE</sequence>
<organism evidence="2 3">
    <name type="scientific">Polarella glacialis</name>
    <name type="common">Dinoflagellate</name>
    <dbReference type="NCBI Taxonomy" id="89957"/>
    <lineage>
        <taxon>Eukaryota</taxon>
        <taxon>Sar</taxon>
        <taxon>Alveolata</taxon>
        <taxon>Dinophyceae</taxon>
        <taxon>Suessiales</taxon>
        <taxon>Suessiaceae</taxon>
        <taxon>Polarella</taxon>
    </lineage>
</organism>
<reference evidence="2" key="1">
    <citation type="submission" date="2021-02" db="EMBL/GenBank/DDBJ databases">
        <authorList>
            <person name="Dougan E. K."/>
            <person name="Rhodes N."/>
            <person name="Thang M."/>
            <person name="Chan C."/>
        </authorList>
    </citation>
    <scope>NUCLEOTIDE SEQUENCE</scope>
</reference>